<dbReference type="InterPro" id="IPR053064">
    <property type="entry name" value="Ankyrin-MYND_domain-protein"/>
</dbReference>
<evidence type="ECO:0000256" key="1">
    <source>
        <dbReference type="ARBA" id="ARBA00022737"/>
    </source>
</evidence>
<dbReference type="PANTHER" id="PTHR15897">
    <property type="entry name" value="ANKYRIN REPEAT AND MYND DOMAIN PROTEIN 1"/>
    <property type="match status" value="1"/>
</dbReference>
<dbReference type="STRING" id="6184.A0A430QTV5"/>
<evidence type="ECO:0000313" key="2">
    <source>
        <dbReference type="EMBL" id="RTG91122.1"/>
    </source>
</evidence>
<gene>
    <name evidence="2" type="ORF">DC041_0004596</name>
</gene>
<keyword evidence="1" id="KW-0677">Repeat</keyword>
<dbReference type="InterPro" id="IPR003409">
    <property type="entry name" value="MORN"/>
</dbReference>
<name>A0A430QTV5_SCHBO</name>
<feature type="non-terminal residue" evidence="2">
    <location>
        <position position="1"/>
    </location>
</feature>
<dbReference type="Pfam" id="PF02493">
    <property type="entry name" value="MORN"/>
    <property type="match status" value="3"/>
</dbReference>
<dbReference type="AlphaFoldDB" id="A0A430QTV5"/>
<keyword evidence="3" id="KW-1185">Reference proteome</keyword>
<dbReference type="SMART" id="SM00698">
    <property type="entry name" value="MORN"/>
    <property type="match status" value="3"/>
</dbReference>
<protein>
    <recommendedName>
        <fullName evidence="4">MORN repeat-containing protein 5</fullName>
    </recommendedName>
</protein>
<dbReference type="Gene3D" id="2.20.110.10">
    <property type="entry name" value="Histone H3 K4-specific methyltransferase SET7/9 N-terminal domain"/>
    <property type="match status" value="1"/>
</dbReference>
<dbReference type="EMBL" id="QMKO01000566">
    <property type="protein sequence ID" value="RTG91122.1"/>
    <property type="molecule type" value="Genomic_DNA"/>
</dbReference>
<sequence>KYFGTFFNDKKHGYGYYVWPNGSNYLGTFYLDKRSGYGIMRYSNDSMYEGFFSNDQRYGPGIFITITSTTYELNIGYWKNDRLIRLKKSALNNQAFHFIKQFPQYNFYKLINLQLILIHHDRYSMLQRTSAWSTISSSTRRTPINRSETVPQLNGHHENGIFSTNNHHSHKNLLRGTPGGVLSNSYSCKYWRNS</sequence>
<accession>A0A430QTV5</accession>
<evidence type="ECO:0008006" key="4">
    <source>
        <dbReference type="Google" id="ProtNLM"/>
    </source>
</evidence>
<organism evidence="2 3">
    <name type="scientific">Schistosoma bovis</name>
    <name type="common">Blood fluke</name>
    <dbReference type="NCBI Taxonomy" id="6184"/>
    <lineage>
        <taxon>Eukaryota</taxon>
        <taxon>Metazoa</taxon>
        <taxon>Spiralia</taxon>
        <taxon>Lophotrochozoa</taxon>
        <taxon>Platyhelminthes</taxon>
        <taxon>Trematoda</taxon>
        <taxon>Digenea</taxon>
        <taxon>Strigeidida</taxon>
        <taxon>Schistosomatoidea</taxon>
        <taxon>Schistosomatidae</taxon>
        <taxon>Schistosoma</taxon>
    </lineage>
</organism>
<dbReference type="SUPFAM" id="SSF82185">
    <property type="entry name" value="Histone H3 K4-specific methyltransferase SET7/9 N-terminal domain"/>
    <property type="match status" value="1"/>
</dbReference>
<dbReference type="PANTHER" id="PTHR15897:SF2">
    <property type="entry name" value="ANKYRIN REPEAT AND MYND DOMAIN-CONTAINING PROTEIN 1"/>
    <property type="match status" value="1"/>
</dbReference>
<comment type="caution">
    <text evidence="2">The sequence shown here is derived from an EMBL/GenBank/DDBJ whole genome shotgun (WGS) entry which is preliminary data.</text>
</comment>
<reference evidence="2 3" key="1">
    <citation type="journal article" date="2019" name="PLoS Pathog.">
        <title>Genome sequence of the bovine parasite Schistosoma bovis Tanzania.</title>
        <authorList>
            <person name="Oey H."/>
            <person name="Zakrzewski M."/>
            <person name="Gobert G."/>
            <person name="Gravermann K."/>
            <person name="Stoye J."/>
            <person name="Jones M."/>
            <person name="Mcmanus D."/>
            <person name="Krause L."/>
        </authorList>
    </citation>
    <scope>NUCLEOTIDE SEQUENCE [LARGE SCALE GENOMIC DNA]</scope>
    <source>
        <strain evidence="2 3">TAN1997</strain>
    </source>
</reference>
<proteinExistence type="predicted"/>
<dbReference type="Proteomes" id="UP000290809">
    <property type="component" value="Unassembled WGS sequence"/>
</dbReference>
<evidence type="ECO:0000313" key="3">
    <source>
        <dbReference type="Proteomes" id="UP000290809"/>
    </source>
</evidence>